<reference evidence="2 3" key="1">
    <citation type="journal article" date="2012" name="J. Bacteriol.">
        <title>Genome sequence of benzo(a)pyrene-degrading bacterium Novosphingobium pentaromativorans US6-1.</title>
        <authorList>
            <person name="Luo Y.R."/>
            <person name="Kang S.G."/>
            <person name="Kim S.J."/>
            <person name="Kim M.R."/>
            <person name="Li N."/>
            <person name="Lee J.H."/>
            <person name="Kwon K.K."/>
        </authorList>
    </citation>
    <scope>NUCLEOTIDE SEQUENCE [LARGE SCALE GENOMIC DNA]</scope>
    <source>
        <strain evidence="2 3">US6-1</strain>
    </source>
</reference>
<dbReference type="PATRIC" id="fig|1088721.3.peg.1484"/>
<dbReference type="GO" id="GO:0030497">
    <property type="term" value="P:fatty acid elongation"/>
    <property type="evidence" value="ECO:0007669"/>
    <property type="project" value="TreeGrafter"/>
</dbReference>
<dbReference type="AlphaFoldDB" id="G6EAV5"/>
<name>G6EAV5_9SPHN</name>
<dbReference type="STRING" id="1088721.JI59_12655"/>
<dbReference type="eggNOG" id="COG1028">
    <property type="taxonomic scope" value="Bacteria"/>
</dbReference>
<dbReference type="KEGG" id="npn:JI59_12655"/>
<dbReference type="PRINTS" id="PR00080">
    <property type="entry name" value="SDRFAMILY"/>
</dbReference>
<dbReference type="Proteomes" id="UP000004030">
    <property type="component" value="Unassembled WGS sequence"/>
</dbReference>
<dbReference type="GO" id="GO:0016616">
    <property type="term" value="F:oxidoreductase activity, acting on the CH-OH group of donors, NAD or NADP as acceptor"/>
    <property type="evidence" value="ECO:0007669"/>
    <property type="project" value="TreeGrafter"/>
</dbReference>
<dbReference type="Gene3D" id="3.40.50.720">
    <property type="entry name" value="NAD(P)-binding Rossmann-like Domain"/>
    <property type="match status" value="1"/>
</dbReference>
<dbReference type="PRINTS" id="PR00081">
    <property type="entry name" value="GDHRDH"/>
</dbReference>
<evidence type="ECO:0000313" key="2">
    <source>
        <dbReference type="EMBL" id="EHJ61742.1"/>
    </source>
</evidence>
<organism evidence="2 3">
    <name type="scientific">Novosphingobium pentaromativorans US6-1</name>
    <dbReference type="NCBI Taxonomy" id="1088721"/>
    <lineage>
        <taxon>Bacteria</taxon>
        <taxon>Pseudomonadati</taxon>
        <taxon>Pseudomonadota</taxon>
        <taxon>Alphaproteobacteria</taxon>
        <taxon>Sphingomonadales</taxon>
        <taxon>Sphingomonadaceae</taxon>
        <taxon>Novosphingobium</taxon>
    </lineage>
</organism>
<proteinExistence type="inferred from homology"/>
<dbReference type="SUPFAM" id="SSF51735">
    <property type="entry name" value="NAD(P)-binding Rossmann-fold domains"/>
    <property type="match status" value="1"/>
</dbReference>
<evidence type="ECO:0000256" key="1">
    <source>
        <dbReference type="ARBA" id="ARBA00006484"/>
    </source>
</evidence>
<comment type="caution">
    <text evidence="2">The sequence shown here is derived from an EMBL/GenBank/DDBJ whole genome shotgun (WGS) entry which is preliminary data.</text>
</comment>
<dbReference type="EMBL" id="AGFM01000017">
    <property type="protein sequence ID" value="EHJ61742.1"/>
    <property type="molecule type" value="Genomic_DNA"/>
</dbReference>
<keyword evidence="3" id="KW-1185">Reference proteome</keyword>
<dbReference type="InterPro" id="IPR002347">
    <property type="entry name" value="SDR_fam"/>
</dbReference>
<dbReference type="InterPro" id="IPR036291">
    <property type="entry name" value="NAD(P)-bd_dom_sf"/>
</dbReference>
<dbReference type="PANTHER" id="PTHR42760:SF135">
    <property type="entry name" value="BLL7886 PROTEIN"/>
    <property type="match status" value="1"/>
</dbReference>
<dbReference type="CDD" id="cd05233">
    <property type="entry name" value="SDR_c"/>
    <property type="match status" value="1"/>
</dbReference>
<sequence>MEGDVALVTGGGAGIGRGIVTAFVELGAHVIVAEINADHCTDLEREFGSAVSVVECDVRRTGDMVKLQSAVDASGGRLDVLVNNVGHHLRMSAPFEDTAEEDWDRLYDINLRHMFVVTRAMIPGLRKSRRVASIINVSSIEGFRSFPGNVPYTAFKHAVTGFTRALALQLAPDGIRVNTLAPETTDTEQVPLDKVLDPALRHEADRTIPMGRFGVPRDHAGVAVFLATELSSWVTGSSVVVDGGGLVGGPFRLSPDDKWTNMGVVTDVATVKPRP</sequence>
<dbReference type="FunFam" id="3.40.50.720:FF:000084">
    <property type="entry name" value="Short-chain dehydrogenase reductase"/>
    <property type="match status" value="1"/>
</dbReference>
<evidence type="ECO:0008006" key="4">
    <source>
        <dbReference type="Google" id="ProtNLM"/>
    </source>
</evidence>
<protein>
    <recommendedName>
        <fullName evidence="4">Short-chain dehydrogenase/reductase SDR</fullName>
    </recommendedName>
</protein>
<evidence type="ECO:0000313" key="3">
    <source>
        <dbReference type="Proteomes" id="UP000004030"/>
    </source>
</evidence>
<dbReference type="Pfam" id="PF13561">
    <property type="entry name" value="adh_short_C2"/>
    <property type="match status" value="1"/>
</dbReference>
<dbReference type="OrthoDB" id="9803333at2"/>
<accession>G6EAV5</accession>
<dbReference type="PANTHER" id="PTHR42760">
    <property type="entry name" value="SHORT-CHAIN DEHYDROGENASES/REDUCTASES FAMILY MEMBER"/>
    <property type="match status" value="1"/>
</dbReference>
<gene>
    <name evidence="2" type="ORF">NSU_1503</name>
</gene>
<comment type="similarity">
    <text evidence="1">Belongs to the short-chain dehydrogenases/reductases (SDR) family.</text>
</comment>